<evidence type="ECO:0000259" key="4">
    <source>
        <dbReference type="Pfam" id="PF13930"/>
    </source>
</evidence>
<feature type="region of interest" description="Disordered" evidence="2">
    <location>
        <begin position="49"/>
        <end position="263"/>
    </location>
</feature>
<feature type="region of interest" description="Disordered" evidence="2">
    <location>
        <begin position="880"/>
        <end position="910"/>
    </location>
</feature>
<organism evidence="5 6">
    <name type="scientific">Streptococcus sanguinis</name>
    <dbReference type="NCBI Taxonomy" id="1305"/>
    <lineage>
        <taxon>Bacteria</taxon>
        <taxon>Bacillati</taxon>
        <taxon>Bacillota</taxon>
        <taxon>Bacilli</taxon>
        <taxon>Lactobacillales</taxon>
        <taxon>Streptococcaceae</taxon>
        <taxon>Streptococcus</taxon>
    </lineage>
</organism>
<feature type="compositionally biased region" description="Low complexity" evidence="2">
    <location>
        <begin position="157"/>
        <end position="208"/>
    </location>
</feature>
<evidence type="ECO:0000256" key="3">
    <source>
        <dbReference type="SAM" id="SignalP"/>
    </source>
</evidence>
<keyword evidence="3" id="KW-0732">Signal</keyword>
<feature type="region of interest" description="Disordered" evidence="2">
    <location>
        <begin position="356"/>
        <end position="375"/>
    </location>
</feature>
<gene>
    <name evidence="5" type="primary">yeeF</name>
    <name evidence="5" type="ORF">D8887_01905</name>
</gene>
<keyword evidence="5" id="KW-0378">Hydrolase</keyword>
<feature type="domain" description="Type VII secretion system protein EssD-like" evidence="4">
    <location>
        <begin position="967"/>
        <end position="1103"/>
    </location>
</feature>
<reference evidence="5 6" key="1">
    <citation type="submission" date="2018-11" db="EMBL/GenBank/DDBJ databases">
        <title>Species Designations Belie Phenotypic and Genotypic Heterogeneity in Oral Streptococci.</title>
        <authorList>
            <person name="Velsko I."/>
        </authorList>
    </citation>
    <scope>NUCLEOTIDE SEQUENCE [LARGE SCALE GENOMIC DNA]</scope>
    <source>
        <strain evidence="5 6">KLC03</strain>
    </source>
</reference>
<keyword evidence="1" id="KW-0175">Coiled coil</keyword>
<dbReference type="EMBL" id="RJML01000002">
    <property type="protein sequence ID" value="RSI11439.1"/>
    <property type="molecule type" value="Genomic_DNA"/>
</dbReference>
<dbReference type="InterPro" id="IPR044927">
    <property type="entry name" value="Endonuclea_NS_2"/>
</dbReference>
<feature type="compositionally biased region" description="Low complexity" evidence="2">
    <location>
        <begin position="117"/>
        <end position="148"/>
    </location>
</feature>
<feature type="compositionally biased region" description="Basic and acidic residues" evidence="2">
    <location>
        <begin position="254"/>
        <end position="263"/>
    </location>
</feature>
<dbReference type="Proteomes" id="UP000269317">
    <property type="component" value="Unassembled WGS sequence"/>
</dbReference>
<proteinExistence type="predicted"/>
<feature type="compositionally biased region" description="Low complexity" evidence="2">
    <location>
        <begin position="77"/>
        <end position="88"/>
    </location>
</feature>
<feature type="region of interest" description="Disordered" evidence="2">
    <location>
        <begin position="548"/>
        <end position="571"/>
    </location>
</feature>
<dbReference type="GO" id="GO:0016787">
    <property type="term" value="F:hydrolase activity"/>
    <property type="evidence" value="ECO:0007669"/>
    <property type="project" value="UniProtKB-KW"/>
</dbReference>
<feature type="coiled-coil region" evidence="1">
    <location>
        <begin position="500"/>
        <end position="533"/>
    </location>
</feature>
<feature type="compositionally biased region" description="Polar residues" evidence="2">
    <location>
        <begin position="356"/>
        <end position="373"/>
    </location>
</feature>
<protein>
    <submittedName>
        <fullName evidence="5">Putative ribonuclease YeeF</fullName>
        <ecNumber evidence="5">3.1.-.-</ecNumber>
    </submittedName>
</protein>
<evidence type="ECO:0000256" key="1">
    <source>
        <dbReference type="SAM" id="Coils"/>
    </source>
</evidence>
<feature type="compositionally biased region" description="Polar residues" evidence="2">
    <location>
        <begin position="214"/>
        <end position="226"/>
    </location>
</feature>
<dbReference type="Pfam" id="PF13930">
    <property type="entry name" value="Endonuclea_NS_2"/>
    <property type="match status" value="1"/>
</dbReference>
<feature type="compositionally biased region" description="Low complexity" evidence="2">
    <location>
        <begin position="49"/>
        <end position="70"/>
    </location>
</feature>
<feature type="compositionally biased region" description="Low complexity" evidence="2">
    <location>
        <begin position="97"/>
        <end position="108"/>
    </location>
</feature>
<evidence type="ECO:0000256" key="2">
    <source>
        <dbReference type="SAM" id="MobiDB-lite"/>
    </source>
</evidence>
<dbReference type="AlphaFoldDB" id="A0A427ZB88"/>
<name>A0A427ZB88_STRSA</name>
<feature type="signal peptide" evidence="3">
    <location>
        <begin position="1"/>
        <end position="20"/>
    </location>
</feature>
<evidence type="ECO:0000313" key="5">
    <source>
        <dbReference type="EMBL" id="RSI11439.1"/>
    </source>
</evidence>
<accession>A0A427ZB88</accession>
<evidence type="ECO:0000313" key="6">
    <source>
        <dbReference type="Proteomes" id="UP000269317"/>
    </source>
</evidence>
<sequence>MKKSFRKVVIASAVILSAMAFQPHEVKAFDFGGGFSSSNFGSSFSASDYAPISSNSSSSSSLSNISTSDYRPISTPSVSESASNISSSDYRPISTPSVNESASNVSSSDYRPISTPSVSESVSSVSSSDYRPISTPSVSESASSVSSSDYQPISTPSVSESVSSVSSSDYRPISTPSVSESASSVSSSDYQPISTPSVSESVSNVSSSDYRPISTPSVSEDASNIKPSDYKPISDSSVSASDSLADSVDYKPIAGKDDTVTTDSLAKKGKDDALKMADSKVDQSATDALGAVDFTEKALESANAGTQKASTGSSRYNLAVSPEVETALDSLSEEHRNQFIKALKDYGYGLNNSETSATTTPEYTLSSTSSSNKGKLDFTPYGQSTLTDSQGQPTSAYQDLLDLANSKESQPLFNQSASNDYQIKKGDSLAKIGNLHYPDDKEKAAAASMLALQDLHGQNKLNINNKQNRINLTPGDKVNVDLSNYTSEEISALAKGFNKIQSAENKIDTFRQAQEEAKALARAQERQNRASQARQARIEARNLVQDQAKQNHTQLTQQATQKSQASNYSSPWSSTMQQILSLGRTKKTDFAYAKDGKQVATTNRYRNASIHDAYAAVKNQAIPKVSSVPELVNEVKPGAVSKFFSEKIALDSSGLNKELAQAKISPNDHSFDAYKRRAAISGKAIIAAAKEQANDTVGGIATIADFGVDIARAKIDDWGWSKLSNEDRKEINNRLNALGQGLSDKWNAAKGYYKNNSSSEMWSDALELAGRFNPVVLAKKAKQNFMAGDGLAQKEQAKTVLEFVPVSKASLAGKIAKNGVGSAAHAIASKTGKVLNTAESFGKNLFDATKSKVDNFGEKWFPQPSMVTPEGLVLDVPKPSHSKSAPAYLSKKTDSNLGLTNNKDGVGGKNSLNNTIDQEVGQQLAKHSNEVAKSLEETAETAKKPFKEVEYGEQFTKGVNGRKELLPNVQYVAENGYRYTTDEFGRISRVEVDDLVLKKGKRNAHSQRVAGREYRITEAELKAGLDDGGHLIGTQFNGSGDLDNLVAMNREINRSGGTWYNMEEEWASALKEVPPRKVTVDIQPVYSGKSLRPDSFKVIYEIEGKMPEVKTILNQIGG</sequence>
<feature type="compositionally biased region" description="Low complexity" evidence="2">
    <location>
        <begin position="234"/>
        <end position="247"/>
    </location>
</feature>
<dbReference type="InterPro" id="IPR044929">
    <property type="entry name" value="DNA/RNA_non-sp_Endonuclease_sf"/>
</dbReference>
<dbReference type="EC" id="3.1.-.-" evidence="5"/>
<comment type="caution">
    <text evidence="5">The sequence shown here is derived from an EMBL/GenBank/DDBJ whole genome shotgun (WGS) entry which is preliminary data.</text>
</comment>
<feature type="chain" id="PRO_5038338729" evidence="3">
    <location>
        <begin position="21"/>
        <end position="1118"/>
    </location>
</feature>
<dbReference type="Gene3D" id="3.40.570.10">
    <property type="entry name" value="Extracellular Endonuclease, subunit A"/>
    <property type="match status" value="1"/>
</dbReference>